<feature type="compositionally biased region" description="Basic and acidic residues" evidence="3">
    <location>
        <begin position="197"/>
        <end position="207"/>
    </location>
</feature>
<dbReference type="InterPro" id="IPR029063">
    <property type="entry name" value="SAM-dependent_MTases_sf"/>
</dbReference>
<dbReference type="CDD" id="cd02440">
    <property type="entry name" value="AdoMet_MTases"/>
    <property type="match status" value="1"/>
</dbReference>
<dbReference type="PANTHER" id="PTHR43861:SF1">
    <property type="entry name" value="TRANS-ACONITATE 2-METHYLTRANSFERASE"/>
    <property type="match status" value="1"/>
</dbReference>
<protein>
    <submittedName>
        <fullName evidence="5">Putative methyltransferase OB1106</fullName>
    </submittedName>
</protein>
<dbReference type="GO" id="GO:0008168">
    <property type="term" value="F:methyltransferase activity"/>
    <property type="evidence" value="ECO:0007669"/>
    <property type="project" value="UniProtKB-KW"/>
</dbReference>
<dbReference type="PANTHER" id="PTHR43861">
    <property type="entry name" value="TRANS-ACONITATE 2-METHYLTRANSFERASE-RELATED"/>
    <property type="match status" value="1"/>
</dbReference>
<dbReference type="STRING" id="499555.BJL86_0122"/>
<accession>A0A173LGD7</accession>
<sequence length="207" mass="22546">MNPGPAIEAYSRRADEYVDLLGSIDSVHAVDRALIAEWARVADGPLIDVGSGPGHLTEFLREQGHDVRGIEPSAAFVDSARARFPGCEFWLGDAMTLREEKGRFAGVLAWYSLIHLPPEEHAETLHALAGALRPGGTMLLGFFVGRRTEIFDHAIAPAFFRTVDNVRDQVRAAGLDIVETHTRSGGPHRPHAAVIASKEHGTKGRTR</sequence>
<evidence type="ECO:0000256" key="3">
    <source>
        <dbReference type="SAM" id="MobiDB-lite"/>
    </source>
</evidence>
<name>A0A173LGD7_9ACTN</name>
<evidence type="ECO:0000313" key="6">
    <source>
        <dbReference type="Proteomes" id="UP000186104"/>
    </source>
</evidence>
<keyword evidence="2 5" id="KW-0808">Transferase</keyword>
<dbReference type="Gene3D" id="3.40.50.150">
    <property type="entry name" value="Vaccinia Virus protein VP39"/>
    <property type="match status" value="1"/>
</dbReference>
<dbReference type="RefSeq" id="WP_197487557.1">
    <property type="nucleotide sequence ID" value="NZ_CP015961.1"/>
</dbReference>
<feature type="region of interest" description="Disordered" evidence="3">
    <location>
        <begin position="180"/>
        <end position="207"/>
    </location>
</feature>
<evidence type="ECO:0000313" key="5">
    <source>
        <dbReference type="EMBL" id="ANI90933.1"/>
    </source>
</evidence>
<evidence type="ECO:0000256" key="2">
    <source>
        <dbReference type="ARBA" id="ARBA00022679"/>
    </source>
</evidence>
<dbReference type="Proteomes" id="UP000186104">
    <property type="component" value="Chromosome"/>
</dbReference>
<proteinExistence type="predicted"/>
<gene>
    <name evidence="5" type="ORF">BJL86_0122</name>
</gene>
<dbReference type="InterPro" id="IPR041698">
    <property type="entry name" value="Methyltransf_25"/>
</dbReference>
<keyword evidence="1 5" id="KW-0489">Methyltransferase</keyword>
<feature type="domain" description="Methyltransferase" evidence="4">
    <location>
        <begin position="47"/>
        <end position="136"/>
    </location>
</feature>
<dbReference type="KEGG" id="dtm:BJL86_0122"/>
<dbReference type="Pfam" id="PF13649">
    <property type="entry name" value="Methyltransf_25"/>
    <property type="match status" value="1"/>
</dbReference>
<dbReference type="EMBL" id="CP015961">
    <property type="protein sequence ID" value="ANI90933.1"/>
    <property type="molecule type" value="Genomic_DNA"/>
</dbReference>
<evidence type="ECO:0000256" key="1">
    <source>
        <dbReference type="ARBA" id="ARBA00022603"/>
    </source>
</evidence>
<keyword evidence="6" id="KW-1185">Reference proteome</keyword>
<dbReference type="SUPFAM" id="SSF53335">
    <property type="entry name" value="S-adenosyl-L-methionine-dependent methyltransferases"/>
    <property type="match status" value="1"/>
</dbReference>
<dbReference type="GO" id="GO:0032259">
    <property type="term" value="P:methylation"/>
    <property type="evidence" value="ECO:0007669"/>
    <property type="project" value="UniProtKB-KW"/>
</dbReference>
<organism evidence="5 6">
    <name type="scientific">Dietzia timorensis</name>
    <dbReference type="NCBI Taxonomy" id="499555"/>
    <lineage>
        <taxon>Bacteria</taxon>
        <taxon>Bacillati</taxon>
        <taxon>Actinomycetota</taxon>
        <taxon>Actinomycetes</taxon>
        <taxon>Mycobacteriales</taxon>
        <taxon>Dietziaceae</taxon>
        <taxon>Dietzia</taxon>
    </lineage>
</organism>
<reference evidence="5 6" key="1">
    <citation type="submission" date="2016-06" db="EMBL/GenBank/DDBJ databases">
        <title>Complete genome sequence of a saline-alkali tolerant type strain Dietzia timorensis ID05-A0528T.</title>
        <authorList>
            <person name="Wu X."/>
        </authorList>
    </citation>
    <scope>NUCLEOTIDE SEQUENCE [LARGE SCALE GENOMIC DNA]</scope>
    <source>
        <strain evidence="5 6">ID05-A0528</strain>
    </source>
</reference>
<dbReference type="AlphaFoldDB" id="A0A173LGD7"/>
<evidence type="ECO:0000259" key="4">
    <source>
        <dbReference type="Pfam" id="PF13649"/>
    </source>
</evidence>